<sequence>MFTRRLQIMDCRLLQRPLGGELGKQCGYNAYFNPHSLVVQFELEKIDVLTALIFSLAGHRKSREPLPFSALLGILGTPLHHLQLLLEL</sequence>
<evidence type="ECO:0000313" key="2">
    <source>
        <dbReference type="Proteomes" id="UP000499080"/>
    </source>
</evidence>
<organism evidence="1 2">
    <name type="scientific">Araneus ventricosus</name>
    <name type="common">Orbweaver spider</name>
    <name type="synonym">Epeira ventricosa</name>
    <dbReference type="NCBI Taxonomy" id="182803"/>
    <lineage>
        <taxon>Eukaryota</taxon>
        <taxon>Metazoa</taxon>
        <taxon>Ecdysozoa</taxon>
        <taxon>Arthropoda</taxon>
        <taxon>Chelicerata</taxon>
        <taxon>Arachnida</taxon>
        <taxon>Araneae</taxon>
        <taxon>Araneomorphae</taxon>
        <taxon>Entelegynae</taxon>
        <taxon>Araneoidea</taxon>
        <taxon>Araneidae</taxon>
        <taxon>Araneus</taxon>
    </lineage>
</organism>
<dbReference type="AlphaFoldDB" id="A0A4Y2PGV2"/>
<accession>A0A4Y2PGV2</accession>
<keyword evidence="2" id="KW-1185">Reference proteome</keyword>
<dbReference type="Proteomes" id="UP000499080">
    <property type="component" value="Unassembled WGS sequence"/>
</dbReference>
<comment type="caution">
    <text evidence="1">The sequence shown here is derived from an EMBL/GenBank/DDBJ whole genome shotgun (WGS) entry which is preliminary data.</text>
</comment>
<proteinExistence type="predicted"/>
<name>A0A4Y2PGV2_ARAVE</name>
<evidence type="ECO:0000313" key="1">
    <source>
        <dbReference type="EMBL" id="GBN50173.1"/>
    </source>
</evidence>
<dbReference type="EMBL" id="BGPR01011206">
    <property type="protein sequence ID" value="GBN50173.1"/>
    <property type="molecule type" value="Genomic_DNA"/>
</dbReference>
<gene>
    <name evidence="1" type="ORF">AVEN_200461_1</name>
</gene>
<protein>
    <submittedName>
        <fullName evidence="1">Uncharacterized protein</fullName>
    </submittedName>
</protein>
<reference evidence="1 2" key="1">
    <citation type="journal article" date="2019" name="Sci. Rep.">
        <title>Orb-weaving spider Araneus ventricosus genome elucidates the spidroin gene catalogue.</title>
        <authorList>
            <person name="Kono N."/>
            <person name="Nakamura H."/>
            <person name="Ohtoshi R."/>
            <person name="Moran D.A.P."/>
            <person name="Shinohara A."/>
            <person name="Yoshida Y."/>
            <person name="Fujiwara M."/>
            <person name="Mori M."/>
            <person name="Tomita M."/>
            <person name="Arakawa K."/>
        </authorList>
    </citation>
    <scope>NUCLEOTIDE SEQUENCE [LARGE SCALE GENOMIC DNA]</scope>
</reference>